<feature type="transmembrane region" description="Helical" evidence="1">
    <location>
        <begin position="304"/>
        <end position="322"/>
    </location>
</feature>
<keyword evidence="1" id="KW-0812">Transmembrane</keyword>
<dbReference type="GO" id="GO:0005886">
    <property type="term" value="C:plasma membrane"/>
    <property type="evidence" value="ECO:0007669"/>
    <property type="project" value="TreeGrafter"/>
</dbReference>
<feature type="transmembrane region" description="Helical" evidence="1">
    <location>
        <begin position="12"/>
        <end position="35"/>
    </location>
</feature>
<feature type="transmembrane region" description="Helical" evidence="1">
    <location>
        <begin position="272"/>
        <end position="292"/>
    </location>
</feature>
<feature type="transmembrane region" description="Helical" evidence="1">
    <location>
        <begin position="105"/>
        <end position="132"/>
    </location>
</feature>
<feature type="transmembrane region" description="Helical" evidence="1">
    <location>
        <begin position="81"/>
        <end position="99"/>
    </location>
</feature>
<name>A0A6N2YQ79_EUBLI</name>
<dbReference type="InterPro" id="IPR036259">
    <property type="entry name" value="MFS_trans_sf"/>
</dbReference>
<feature type="transmembrane region" description="Helical" evidence="1">
    <location>
        <begin position="415"/>
        <end position="435"/>
    </location>
</feature>
<reference evidence="2" key="1">
    <citation type="submission" date="2019-11" db="EMBL/GenBank/DDBJ databases">
        <authorList>
            <person name="Feng L."/>
        </authorList>
    </citation>
    <scope>NUCLEOTIDE SEQUENCE</scope>
    <source>
        <strain evidence="2">ElimosumLFYP34</strain>
    </source>
</reference>
<feature type="transmembrane region" description="Helical" evidence="1">
    <location>
        <begin position="180"/>
        <end position="200"/>
    </location>
</feature>
<dbReference type="SUPFAM" id="SSF103473">
    <property type="entry name" value="MFS general substrate transporter"/>
    <property type="match status" value="1"/>
</dbReference>
<keyword evidence="1" id="KW-0472">Membrane</keyword>
<evidence type="ECO:0000256" key="1">
    <source>
        <dbReference type="SAM" id="Phobius"/>
    </source>
</evidence>
<dbReference type="InterPro" id="IPR039672">
    <property type="entry name" value="MFS_2"/>
</dbReference>
<dbReference type="GO" id="GO:0015293">
    <property type="term" value="F:symporter activity"/>
    <property type="evidence" value="ECO:0007669"/>
    <property type="project" value="InterPro"/>
</dbReference>
<keyword evidence="1" id="KW-1133">Transmembrane helix</keyword>
<dbReference type="EMBL" id="CACRTR010000003">
    <property type="protein sequence ID" value="VYT67482.1"/>
    <property type="molecule type" value="Genomic_DNA"/>
</dbReference>
<dbReference type="Pfam" id="PF13347">
    <property type="entry name" value="MFS_2"/>
    <property type="match status" value="1"/>
</dbReference>
<dbReference type="PANTHER" id="PTHR11328:SF24">
    <property type="entry name" value="MAJOR FACILITATOR SUPERFAMILY (MFS) PROFILE DOMAIN-CONTAINING PROTEIN"/>
    <property type="match status" value="1"/>
</dbReference>
<feature type="transmembrane region" description="Helical" evidence="1">
    <location>
        <begin position="383"/>
        <end position="403"/>
    </location>
</feature>
<feature type="transmembrane region" description="Helical" evidence="1">
    <location>
        <begin position="328"/>
        <end position="351"/>
    </location>
</feature>
<evidence type="ECO:0000313" key="2">
    <source>
        <dbReference type="EMBL" id="VYT67482.1"/>
    </source>
</evidence>
<gene>
    <name evidence="2" type="primary">yjmB_1</name>
    <name evidence="2" type="ORF">ELLFYP34_01645</name>
</gene>
<feature type="transmembrane region" description="Helical" evidence="1">
    <location>
        <begin position="153"/>
        <end position="174"/>
    </location>
</feature>
<proteinExistence type="predicted"/>
<accession>A0A6N2YQ79</accession>
<dbReference type="GO" id="GO:0008643">
    <property type="term" value="P:carbohydrate transport"/>
    <property type="evidence" value="ECO:0007669"/>
    <property type="project" value="InterPro"/>
</dbReference>
<dbReference type="AlphaFoldDB" id="A0A6N2YQ79"/>
<dbReference type="Gene3D" id="1.20.1250.20">
    <property type="entry name" value="MFS general substrate transporter like domains"/>
    <property type="match status" value="1"/>
</dbReference>
<sequence>MKKPLSKTLKRFYGVGDFGFCMMTAAELSLFMLFLTDVAKFPLGIVAAITTITGAVDAIISLFSGAIVNMVKPMKWGKIRSWLLICPPIVLMTFIFQFSKIGSDITAAVIVCLGFIISHAAWNLATVANVSLVPMLSSNEDDKIILTSRRGMFNNLAKVFFSYIGPPLAIYLGFALHNEVTGYTILAGLCALLFCIGYFAHFKMTEGYEPTQEEIRKESNGEKVKAKDLIRNFLTNYPLMVIILADTGRTLVNMLMSALAGYYYKYIAEDMGLFPLHLFITACAAVLGAYFAKFIGEKLQAKMSCVILFAGITVFLVLGRVFYQNVPVFMFCLSMVQFCVGGLQALTVVLYSDTIVYGEWKTGKNTASFIMGMIVVPSKISQILKGLIIASALAAAGFVAGAAPTPELQVGIANAYIIFPATGALIASLLILFGFRLNSKKVAEMQQEIDERKCTSAVKTEQIK</sequence>
<organism evidence="2">
    <name type="scientific">Eubacterium limosum</name>
    <dbReference type="NCBI Taxonomy" id="1736"/>
    <lineage>
        <taxon>Bacteria</taxon>
        <taxon>Bacillati</taxon>
        <taxon>Bacillota</taxon>
        <taxon>Clostridia</taxon>
        <taxon>Eubacteriales</taxon>
        <taxon>Eubacteriaceae</taxon>
        <taxon>Eubacterium</taxon>
    </lineage>
</organism>
<feature type="transmembrane region" description="Helical" evidence="1">
    <location>
        <begin position="41"/>
        <end position="69"/>
    </location>
</feature>
<protein>
    <submittedName>
        <fullName evidence="2">Putative symporter YjmB</fullName>
    </submittedName>
</protein>
<feature type="transmembrane region" description="Helical" evidence="1">
    <location>
        <begin position="233"/>
        <end position="252"/>
    </location>
</feature>
<dbReference type="PANTHER" id="PTHR11328">
    <property type="entry name" value="MAJOR FACILITATOR SUPERFAMILY DOMAIN-CONTAINING PROTEIN"/>
    <property type="match status" value="1"/>
</dbReference>